<keyword evidence="4 5" id="KW-0472">Membrane</keyword>
<keyword evidence="3 5" id="KW-1133">Transmembrane helix</keyword>
<dbReference type="Pfam" id="PF08733">
    <property type="entry name" value="PalH"/>
    <property type="match status" value="1"/>
</dbReference>
<keyword evidence="7" id="KW-1185">Reference proteome</keyword>
<feature type="transmembrane region" description="Helical" evidence="5">
    <location>
        <begin position="198"/>
        <end position="219"/>
    </location>
</feature>
<feature type="transmembrane region" description="Helical" evidence="5">
    <location>
        <begin position="389"/>
        <end position="410"/>
    </location>
</feature>
<evidence type="ECO:0000256" key="3">
    <source>
        <dbReference type="ARBA" id="ARBA00022989"/>
    </source>
</evidence>
<protein>
    <recommendedName>
        <fullName evidence="8">PH-response regulator protein palH/RIM21</fullName>
    </recommendedName>
</protein>
<feature type="transmembrane region" description="Helical" evidence="5">
    <location>
        <begin position="275"/>
        <end position="294"/>
    </location>
</feature>
<evidence type="ECO:0000256" key="1">
    <source>
        <dbReference type="ARBA" id="ARBA00004141"/>
    </source>
</evidence>
<reference evidence="6" key="1">
    <citation type="submission" date="2022-12" db="EMBL/GenBank/DDBJ databases">
        <authorList>
            <person name="Brejova B."/>
        </authorList>
    </citation>
    <scope>NUCLEOTIDE SEQUENCE</scope>
</reference>
<dbReference type="GO" id="GO:0071467">
    <property type="term" value="P:cellular response to pH"/>
    <property type="evidence" value="ECO:0007669"/>
    <property type="project" value="TreeGrafter"/>
</dbReference>
<evidence type="ECO:0000313" key="7">
    <source>
        <dbReference type="Proteomes" id="UP001152885"/>
    </source>
</evidence>
<comment type="caution">
    <text evidence="6">The sequence shown here is derived from an EMBL/GenBank/DDBJ whole genome shotgun (WGS) entry which is preliminary data.</text>
</comment>
<dbReference type="AlphaFoldDB" id="A0A9W4TTE8"/>
<evidence type="ECO:0000256" key="5">
    <source>
        <dbReference type="SAM" id="Phobius"/>
    </source>
</evidence>
<evidence type="ECO:0008006" key="8">
    <source>
        <dbReference type="Google" id="ProtNLM"/>
    </source>
</evidence>
<dbReference type="Proteomes" id="UP001152885">
    <property type="component" value="Unassembled WGS sequence"/>
</dbReference>
<feature type="transmembrane region" description="Helical" evidence="5">
    <location>
        <begin position="355"/>
        <end position="377"/>
    </location>
</feature>
<proteinExistence type="predicted"/>
<name>A0A9W4TTE8_9ASCO</name>
<dbReference type="EMBL" id="CANTUO010000001">
    <property type="protein sequence ID" value="CAI5756567.1"/>
    <property type="molecule type" value="Genomic_DNA"/>
</dbReference>
<dbReference type="PANTHER" id="PTHR35779:SF2">
    <property type="entry name" value="PROTEIN DFG16"/>
    <property type="match status" value="1"/>
</dbReference>
<evidence type="ECO:0000256" key="2">
    <source>
        <dbReference type="ARBA" id="ARBA00022692"/>
    </source>
</evidence>
<keyword evidence="2 5" id="KW-0812">Transmembrane</keyword>
<sequence>MLNILYSLLSLLLISLRYNLILLVPFTFAAFAYSPSPPPSSSSSSSPLSSAPRLEEYSVKFRTPPVDIDMGNNSLAYLQQNNLEINCSVYSLTSGSINIQDFYNQTWYNDTDNDFLPAYYITNCSIPHLIDLVMENELNGTSGSDLEDFSEFDQSPYNERDNGDTFVALLFTLCGSCVSCWMLSLLLYLSPSHKRKPLLTQLVTIYFSIVTTFCLNKVTQTAEEEYYNDTLDVIKLHHLLYNTTTYKVLIIITQVLTMSAWFQFIQGLMKQRGKFLLSFITSIIMCLYIAVFTYHQVVYNTSEYIHLNSHDGSTLAWCILRAVTRLLVIIWLSLNLLWYTIMIKNPLTTSYSKKLLPLAIFNWCLLILDIILNILHITLFKDNWLVKTWLILLPYLIEVILTTTLWEWIFNISILEKRSELMGILGRRISIDDILDIQSNDERRRRKIVSFKNRSDHKIFGWLINLFGLKTNNILQEDGSEEDELKELISSTNDSSTFARQTESSRIESNNSQVHQVAIISPNTPEVPQVYQTNNDLGDHINEEEFDDEYIDNYDIWGDDRESTTSNTRHLT</sequence>
<evidence type="ECO:0000256" key="4">
    <source>
        <dbReference type="ARBA" id="ARBA00023136"/>
    </source>
</evidence>
<evidence type="ECO:0000313" key="6">
    <source>
        <dbReference type="EMBL" id="CAI5756567.1"/>
    </source>
</evidence>
<feature type="transmembrane region" description="Helical" evidence="5">
    <location>
        <begin position="239"/>
        <end position="263"/>
    </location>
</feature>
<dbReference type="PANTHER" id="PTHR35779">
    <property type="entry name" value="PH-RESPONSE REGULATOR PROTEIN PALH/RIM21"/>
    <property type="match status" value="1"/>
</dbReference>
<gene>
    <name evidence="6" type="ORF">CANVERA_P1085</name>
</gene>
<dbReference type="GO" id="GO:0005886">
    <property type="term" value="C:plasma membrane"/>
    <property type="evidence" value="ECO:0007669"/>
    <property type="project" value="TreeGrafter"/>
</dbReference>
<dbReference type="InterPro" id="IPR014844">
    <property type="entry name" value="PalH"/>
</dbReference>
<feature type="transmembrane region" description="Helical" evidence="5">
    <location>
        <begin position="166"/>
        <end position="189"/>
    </location>
</feature>
<feature type="transmembrane region" description="Helical" evidence="5">
    <location>
        <begin position="314"/>
        <end position="334"/>
    </location>
</feature>
<comment type="subcellular location">
    <subcellularLocation>
        <location evidence="1">Membrane</location>
        <topology evidence="1">Multi-pass membrane protein</topology>
    </subcellularLocation>
</comment>
<dbReference type="OrthoDB" id="4079240at2759"/>
<organism evidence="6 7">
    <name type="scientific">Candida verbasci</name>
    <dbReference type="NCBI Taxonomy" id="1227364"/>
    <lineage>
        <taxon>Eukaryota</taxon>
        <taxon>Fungi</taxon>
        <taxon>Dikarya</taxon>
        <taxon>Ascomycota</taxon>
        <taxon>Saccharomycotina</taxon>
        <taxon>Pichiomycetes</taxon>
        <taxon>Debaryomycetaceae</taxon>
        <taxon>Candida/Lodderomyces clade</taxon>
        <taxon>Candida</taxon>
    </lineage>
</organism>
<accession>A0A9W4TTE8</accession>